<evidence type="ECO:0000256" key="2">
    <source>
        <dbReference type="ARBA" id="ARBA00022448"/>
    </source>
</evidence>
<protein>
    <submittedName>
        <fullName evidence="9">Amino Acid-Polyamine-Organocation (APC) Family</fullName>
    </submittedName>
</protein>
<dbReference type="Proteomes" id="UP000243217">
    <property type="component" value="Unassembled WGS sequence"/>
</dbReference>
<proteinExistence type="inferred from homology"/>
<keyword evidence="6 8" id="KW-0472">Membrane</keyword>
<evidence type="ECO:0000256" key="3">
    <source>
        <dbReference type="ARBA" id="ARBA00022475"/>
    </source>
</evidence>
<dbReference type="PIRSF" id="PIRSF006060">
    <property type="entry name" value="AA_transporter"/>
    <property type="match status" value="1"/>
</dbReference>
<evidence type="ECO:0000256" key="1">
    <source>
        <dbReference type="ARBA" id="ARBA00004651"/>
    </source>
</evidence>
<dbReference type="PANTHER" id="PTHR45826:SF2">
    <property type="entry name" value="AMINO ACID TRANSPORTER"/>
    <property type="match status" value="1"/>
</dbReference>
<feature type="transmembrane region" description="Helical" evidence="8">
    <location>
        <begin position="404"/>
        <end position="424"/>
    </location>
</feature>
<comment type="subcellular location">
    <subcellularLocation>
        <location evidence="1">Cell membrane</location>
        <topology evidence="1">Multi-pass membrane protein</topology>
    </subcellularLocation>
</comment>
<dbReference type="InterPro" id="IPR044566">
    <property type="entry name" value="RMV1-like"/>
</dbReference>
<organism evidence="9 10">
    <name type="scientific">Thraustotheca clavata</name>
    <dbReference type="NCBI Taxonomy" id="74557"/>
    <lineage>
        <taxon>Eukaryota</taxon>
        <taxon>Sar</taxon>
        <taxon>Stramenopiles</taxon>
        <taxon>Oomycota</taxon>
        <taxon>Saprolegniomycetes</taxon>
        <taxon>Saprolegniales</taxon>
        <taxon>Achlyaceae</taxon>
        <taxon>Thraustotheca</taxon>
    </lineage>
</organism>
<gene>
    <name evidence="9" type="ORF">THRCLA_06553</name>
</gene>
<comment type="caution">
    <text evidence="9">The sequence shown here is derived from an EMBL/GenBank/DDBJ whole genome shotgun (WGS) entry which is preliminary data.</text>
</comment>
<keyword evidence="4 8" id="KW-0812">Transmembrane</keyword>
<comment type="similarity">
    <text evidence="7">Belongs to the amino acid-polyamine-organocation (APC) superfamily. Polyamine:cation symporter (PHS) (TC 2.A.3.12) family.</text>
</comment>
<feature type="transmembrane region" description="Helical" evidence="8">
    <location>
        <begin position="150"/>
        <end position="169"/>
    </location>
</feature>
<feature type="transmembrane region" description="Helical" evidence="8">
    <location>
        <begin position="254"/>
        <end position="273"/>
    </location>
</feature>
<feature type="transmembrane region" description="Helical" evidence="8">
    <location>
        <begin position="126"/>
        <end position="143"/>
    </location>
</feature>
<dbReference type="GO" id="GO:0005886">
    <property type="term" value="C:plasma membrane"/>
    <property type="evidence" value="ECO:0007669"/>
    <property type="project" value="UniProtKB-SubCell"/>
</dbReference>
<evidence type="ECO:0000256" key="4">
    <source>
        <dbReference type="ARBA" id="ARBA00022692"/>
    </source>
</evidence>
<evidence type="ECO:0000256" key="8">
    <source>
        <dbReference type="SAM" id="Phobius"/>
    </source>
</evidence>
<accession>A0A1V9ZNH0</accession>
<feature type="transmembrane region" description="Helical" evidence="8">
    <location>
        <begin position="320"/>
        <end position="342"/>
    </location>
</feature>
<evidence type="ECO:0000256" key="5">
    <source>
        <dbReference type="ARBA" id="ARBA00022989"/>
    </source>
</evidence>
<dbReference type="AlphaFoldDB" id="A0A1V9ZNH0"/>
<feature type="transmembrane region" description="Helical" evidence="8">
    <location>
        <begin position="41"/>
        <end position="62"/>
    </location>
</feature>
<keyword evidence="5 8" id="KW-1133">Transmembrane helix</keyword>
<keyword evidence="3" id="KW-1003">Cell membrane</keyword>
<evidence type="ECO:0000313" key="10">
    <source>
        <dbReference type="Proteomes" id="UP000243217"/>
    </source>
</evidence>
<keyword evidence="2" id="KW-0813">Transport</keyword>
<name>A0A1V9ZNH0_9STRA</name>
<dbReference type="PANTHER" id="PTHR45826">
    <property type="entry name" value="POLYAMINE TRANSPORTER PUT1"/>
    <property type="match status" value="1"/>
</dbReference>
<feature type="transmembrane region" description="Helical" evidence="8">
    <location>
        <begin position="374"/>
        <end position="397"/>
    </location>
</feature>
<dbReference type="Pfam" id="PF13520">
    <property type="entry name" value="AA_permease_2"/>
    <property type="match status" value="1"/>
</dbReference>
<evidence type="ECO:0000256" key="7">
    <source>
        <dbReference type="ARBA" id="ARBA00024041"/>
    </source>
</evidence>
<evidence type="ECO:0000313" key="9">
    <source>
        <dbReference type="EMBL" id="OQR99330.1"/>
    </source>
</evidence>
<keyword evidence="10" id="KW-1185">Reference proteome</keyword>
<sequence>MVATGSRRELGVVAVALLTYFSVCAGPFGSEAIIAACGPCVGLIALCVFPIVYSFPVTMLFAELCSAFPVDSSFCTWVSLALGPSWGFYVGYWSWLASVIDATVYPCLVVDTFSINHNIAWSTRTLYRLGVAIAFTVPSLLGIKLVGKTLLWLSLFILLPFVVLTIISIPRVDPTNWTLVRAQGNWTQLIGLLCWNFRGFDATGAYAGAVTDPKRTFPQAMALALLMTVLSYFLPLLAVSGVNEPPYTTWSDGSYPVIAQAIGGAGLATWIALSNTASSFGLYVAETTSNGYRLAGMADMNLAPRFFAQRTGPTATPQRALLCILGISIAMCLFDFTTILGITNVLSSLTQLVENVAALRMRHLYPSLARSYQVGLSTCQLTVAMVVPLTLGTAIVFNQLLQSYTTTIMCSSALLLGMGLQVLVAQRQSSESIPLLHQDSNPLL</sequence>
<dbReference type="OrthoDB" id="5982228at2759"/>
<dbReference type="InterPro" id="IPR002293">
    <property type="entry name" value="AA/rel_permease1"/>
</dbReference>
<feature type="transmembrane region" description="Helical" evidence="8">
    <location>
        <begin position="74"/>
        <end position="95"/>
    </location>
</feature>
<dbReference type="STRING" id="74557.A0A1V9ZNH0"/>
<dbReference type="EMBL" id="JNBS01001816">
    <property type="protein sequence ID" value="OQR99330.1"/>
    <property type="molecule type" value="Genomic_DNA"/>
</dbReference>
<reference evidence="9 10" key="1">
    <citation type="journal article" date="2014" name="Genome Biol. Evol.">
        <title>The secreted proteins of Achlya hypogyna and Thraustotheca clavata identify the ancestral oomycete secretome and reveal gene acquisitions by horizontal gene transfer.</title>
        <authorList>
            <person name="Misner I."/>
            <person name="Blouin N."/>
            <person name="Leonard G."/>
            <person name="Richards T.A."/>
            <person name="Lane C.E."/>
        </authorList>
    </citation>
    <scope>NUCLEOTIDE SEQUENCE [LARGE SCALE GENOMIC DNA]</scope>
    <source>
        <strain evidence="9 10">ATCC 34112</strain>
    </source>
</reference>
<feature type="transmembrane region" description="Helical" evidence="8">
    <location>
        <begin position="221"/>
        <end position="242"/>
    </location>
</feature>
<dbReference type="Gene3D" id="1.20.1740.10">
    <property type="entry name" value="Amino acid/polyamine transporter I"/>
    <property type="match status" value="1"/>
</dbReference>
<dbReference type="GO" id="GO:0015203">
    <property type="term" value="F:polyamine transmembrane transporter activity"/>
    <property type="evidence" value="ECO:0007669"/>
    <property type="project" value="UniProtKB-ARBA"/>
</dbReference>
<evidence type="ECO:0000256" key="6">
    <source>
        <dbReference type="ARBA" id="ARBA00023136"/>
    </source>
</evidence>